<feature type="compositionally biased region" description="Basic and acidic residues" evidence="9">
    <location>
        <begin position="292"/>
        <end position="308"/>
    </location>
</feature>
<comment type="caution">
    <text evidence="13">The sequence shown here is derived from an EMBL/GenBank/DDBJ whole genome shotgun (WGS) entry which is preliminary data.</text>
</comment>
<keyword evidence="4" id="KW-1003">Cell membrane</keyword>
<evidence type="ECO:0000313" key="13">
    <source>
        <dbReference type="EMBL" id="MBV7258926.1"/>
    </source>
</evidence>
<name>A0A9X1JKG0_9SPHN</name>
<evidence type="ECO:0000256" key="7">
    <source>
        <dbReference type="ARBA" id="ARBA00023143"/>
    </source>
</evidence>
<organism evidence="13 14">
    <name type="scientific">Erythrobacter crassostreae</name>
    <dbReference type="NCBI Taxonomy" id="2828328"/>
    <lineage>
        <taxon>Bacteria</taxon>
        <taxon>Pseudomonadati</taxon>
        <taxon>Pseudomonadota</taxon>
        <taxon>Alphaproteobacteria</taxon>
        <taxon>Sphingomonadales</taxon>
        <taxon>Erythrobacteraceae</taxon>
        <taxon>Erythrobacter/Porphyrobacter group</taxon>
        <taxon>Erythrobacter</taxon>
    </lineage>
</organism>
<dbReference type="GO" id="GO:0009431">
    <property type="term" value="C:bacterial-type flagellum basal body, MS ring"/>
    <property type="evidence" value="ECO:0007669"/>
    <property type="project" value="InterPro"/>
</dbReference>
<evidence type="ECO:0000256" key="4">
    <source>
        <dbReference type="ARBA" id="ARBA00022475"/>
    </source>
</evidence>
<reference evidence="13" key="1">
    <citation type="submission" date="2021-04" db="EMBL/GenBank/DDBJ databases">
        <authorList>
            <person name="Pira H."/>
            <person name="Risdian C."/>
            <person name="Wink J."/>
        </authorList>
    </citation>
    <scope>NUCLEOTIDE SEQUENCE</scope>
    <source>
        <strain evidence="13">WH158</strain>
    </source>
</reference>
<evidence type="ECO:0000256" key="8">
    <source>
        <dbReference type="PIRNR" id="PIRNR004862"/>
    </source>
</evidence>
<evidence type="ECO:0000256" key="2">
    <source>
        <dbReference type="ARBA" id="ARBA00004651"/>
    </source>
</evidence>
<evidence type="ECO:0000256" key="1">
    <source>
        <dbReference type="ARBA" id="ARBA00004117"/>
    </source>
</evidence>
<feature type="domain" description="Flagellar M-ring N-terminal" evidence="11">
    <location>
        <begin position="67"/>
        <end position="237"/>
    </location>
</feature>
<feature type="transmembrane region" description="Helical" evidence="10">
    <location>
        <begin position="42"/>
        <end position="62"/>
    </location>
</feature>
<dbReference type="NCBIfam" id="TIGR00206">
    <property type="entry name" value="fliF"/>
    <property type="match status" value="1"/>
</dbReference>
<dbReference type="InterPro" id="IPR000067">
    <property type="entry name" value="FlgMring_FliF"/>
</dbReference>
<dbReference type="GO" id="GO:0005886">
    <property type="term" value="C:plasma membrane"/>
    <property type="evidence" value="ECO:0007669"/>
    <property type="project" value="UniProtKB-SubCell"/>
</dbReference>
<protein>
    <recommendedName>
        <fullName evidence="8">Flagellar M-ring protein</fullName>
    </recommendedName>
</protein>
<comment type="similarity">
    <text evidence="3 8">Belongs to the FliF family.</text>
</comment>
<dbReference type="EMBL" id="JAGSPC010000001">
    <property type="protein sequence ID" value="MBV7258926.1"/>
    <property type="molecule type" value="Genomic_DNA"/>
</dbReference>
<keyword evidence="10" id="KW-0472">Membrane</keyword>
<accession>A0A9X1JKG0</accession>
<evidence type="ECO:0000256" key="6">
    <source>
        <dbReference type="ARBA" id="ARBA00022989"/>
    </source>
</evidence>
<comment type="function">
    <text evidence="8">The M ring may be actively involved in energy transduction.</text>
</comment>
<dbReference type="PANTHER" id="PTHR30046">
    <property type="entry name" value="FLAGELLAR M-RING PROTEIN"/>
    <property type="match status" value="1"/>
</dbReference>
<keyword evidence="13" id="KW-0282">Flagellum</keyword>
<dbReference type="GO" id="GO:0071973">
    <property type="term" value="P:bacterial-type flagellum-dependent cell motility"/>
    <property type="evidence" value="ECO:0007669"/>
    <property type="project" value="InterPro"/>
</dbReference>
<feature type="region of interest" description="Disordered" evidence="9">
    <location>
        <begin position="289"/>
        <end position="333"/>
    </location>
</feature>
<evidence type="ECO:0000256" key="10">
    <source>
        <dbReference type="SAM" id="Phobius"/>
    </source>
</evidence>
<evidence type="ECO:0000256" key="5">
    <source>
        <dbReference type="ARBA" id="ARBA00022692"/>
    </source>
</evidence>
<keyword evidence="7 8" id="KW-0975">Bacterial flagellum</keyword>
<sequence>MPVPTGGAAIPVTDGSTLPAHQSGDWRAQLSAFTNQPAIRRALPALAGLGVMAIIAALYLGISQGPQRILYSSLSDGERAKVVDTLEQSGIGYSIDTGTGVVTVGEDDLYRARMAVASDAGLAAPEGASEMLDAIPLGSSRTLEGERLRLARERELMLTIREIDGIEAVRVHLATPERSVFVRESNAPTASVMVRLVSGRSLGQDQVEAIVNLVSGSVPGMTAESVRVVDQNGRLLSSARDPSMDGLVLQREFESKLQQQISSLLMPLLGDSNFSSQVQVELDQSEVTAARESYDQDGVVRSESERSATRSAGAQAGGVPGVTANTPPPDAELVDEAPQATDVAEAGENAQVPGDSETAIRRDYELGREVAVTSTRPGGLVKLSVAVAVSDEALTAAAPLTAEQLQALVSAAVGADEARGDQVEIAISAFETTEIIPPAFYEQPWFAAALRYGTALLAVLLVLLMVVRPLMKRLRSDSESEAVDDDEADVLIKAGSIQSSGTSADLPRQVELARQLATAQPDRAVEALQRMLEPPADKAAT</sequence>
<evidence type="ECO:0000256" key="9">
    <source>
        <dbReference type="SAM" id="MobiDB-lite"/>
    </source>
</evidence>
<dbReference type="PANTHER" id="PTHR30046:SF0">
    <property type="entry name" value="FLAGELLAR M-RING PROTEIN"/>
    <property type="match status" value="1"/>
</dbReference>
<dbReference type="Pfam" id="PF08345">
    <property type="entry name" value="YscJ_FliF_C"/>
    <property type="match status" value="1"/>
</dbReference>
<keyword evidence="13" id="KW-0966">Cell projection</keyword>
<evidence type="ECO:0000259" key="11">
    <source>
        <dbReference type="Pfam" id="PF01514"/>
    </source>
</evidence>
<dbReference type="Proteomes" id="UP001138681">
    <property type="component" value="Unassembled WGS sequence"/>
</dbReference>
<feature type="domain" description="Flagellar M-ring C-terminal" evidence="12">
    <location>
        <begin position="265"/>
        <end position="430"/>
    </location>
</feature>
<keyword evidence="14" id="KW-1185">Reference proteome</keyword>
<dbReference type="InterPro" id="IPR043427">
    <property type="entry name" value="YscJ/FliF"/>
</dbReference>
<dbReference type="Pfam" id="PF01514">
    <property type="entry name" value="YscJ_FliF"/>
    <property type="match status" value="1"/>
</dbReference>
<dbReference type="GO" id="GO:0003774">
    <property type="term" value="F:cytoskeletal motor activity"/>
    <property type="evidence" value="ECO:0007669"/>
    <property type="project" value="InterPro"/>
</dbReference>
<dbReference type="AlphaFoldDB" id="A0A9X1JKG0"/>
<keyword evidence="5 10" id="KW-0812">Transmembrane</keyword>
<feature type="transmembrane region" description="Helical" evidence="10">
    <location>
        <begin position="445"/>
        <end position="467"/>
    </location>
</feature>
<gene>
    <name evidence="13" type="primary">fliF</name>
    <name evidence="13" type="ORF">KCG46_04945</name>
</gene>
<evidence type="ECO:0000259" key="12">
    <source>
        <dbReference type="Pfam" id="PF08345"/>
    </source>
</evidence>
<proteinExistence type="inferred from homology"/>
<keyword evidence="13" id="KW-0969">Cilium</keyword>
<evidence type="ECO:0000256" key="3">
    <source>
        <dbReference type="ARBA" id="ARBA00007971"/>
    </source>
</evidence>
<dbReference type="InterPro" id="IPR013556">
    <property type="entry name" value="Flag_M-ring_C"/>
</dbReference>
<evidence type="ECO:0000313" key="14">
    <source>
        <dbReference type="Proteomes" id="UP001138681"/>
    </source>
</evidence>
<dbReference type="PIRSF" id="PIRSF004862">
    <property type="entry name" value="FliF"/>
    <property type="match status" value="1"/>
</dbReference>
<comment type="subcellular location">
    <subcellularLocation>
        <location evidence="1 8">Bacterial flagellum basal body</location>
    </subcellularLocation>
    <subcellularLocation>
        <location evidence="2">Cell membrane</location>
        <topology evidence="2">Multi-pass membrane protein</topology>
    </subcellularLocation>
</comment>
<keyword evidence="6 10" id="KW-1133">Transmembrane helix</keyword>
<dbReference type="InterPro" id="IPR006182">
    <property type="entry name" value="FliF_N_dom"/>
</dbReference>